<dbReference type="InterPro" id="IPR052924">
    <property type="entry name" value="OsmC/Ohr_hydroprdx_reductase"/>
</dbReference>
<evidence type="ECO:0000313" key="1">
    <source>
        <dbReference type="EMBL" id="SHE42931.1"/>
    </source>
</evidence>
<gene>
    <name evidence="1" type="ORF">SAMN02745784_00641</name>
</gene>
<keyword evidence="2" id="KW-1185">Reference proteome</keyword>
<dbReference type="RefSeq" id="WP_072973076.1">
    <property type="nucleotide sequence ID" value="NZ_FQTY01000002.1"/>
</dbReference>
<protein>
    <submittedName>
        <fullName evidence="1">Uncharacterized OsmC-related protein</fullName>
    </submittedName>
</protein>
<accession>A0A1M4TER2</accession>
<evidence type="ECO:0000313" key="2">
    <source>
        <dbReference type="Proteomes" id="UP000184114"/>
    </source>
</evidence>
<dbReference type="InterPro" id="IPR015946">
    <property type="entry name" value="KH_dom-like_a/b"/>
</dbReference>
<proteinExistence type="predicted"/>
<dbReference type="Gene3D" id="3.30.300.20">
    <property type="match status" value="1"/>
</dbReference>
<dbReference type="SUPFAM" id="SSF82784">
    <property type="entry name" value="OsmC-like"/>
    <property type="match status" value="1"/>
</dbReference>
<dbReference type="GeneID" id="90996506"/>
<dbReference type="AlphaFoldDB" id="A0A1M4TER2"/>
<dbReference type="InterPro" id="IPR003718">
    <property type="entry name" value="OsmC/Ohr_fam"/>
</dbReference>
<dbReference type="PANTHER" id="PTHR35368:SF1">
    <property type="entry name" value="HYDROPEROXIDE REDUCTASE"/>
    <property type="match status" value="1"/>
</dbReference>
<dbReference type="PANTHER" id="PTHR35368">
    <property type="entry name" value="HYDROPEROXIDE REDUCTASE"/>
    <property type="match status" value="1"/>
</dbReference>
<organism evidence="1 2">
    <name type="scientific">Tissierella praeacuta DSM 18095</name>
    <dbReference type="NCBI Taxonomy" id="1123404"/>
    <lineage>
        <taxon>Bacteria</taxon>
        <taxon>Bacillati</taxon>
        <taxon>Bacillota</taxon>
        <taxon>Tissierellia</taxon>
        <taxon>Tissierellales</taxon>
        <taxon>Tissierellaceae</taxon>
        <taxon>Tissierella</taxon>
    </lineage>
</organism>
<reference evidence="2" key="1">
    <citation type="submission" date="2016-11" db="EMBL/GenBank/DDBJ databases">
        <authorList>
            <person name="Varghese N."/>
            <person name="Submissions S."/>
        </authorList>
    </citation>
    <scope>NUCLEOTIDE SEQUENCE [LARGE SCALE GENOMIC DNA]</scope>
    <source>
        <strain evidence="2">DSM 18095</strain>
    </source>
</reference>
<dbReference type="Proteomes" id="UP000184114">
    <property type="component" value="Unassembled WGS sequence"/>
</dbReference>
<sequence length="153" mass="16866">MAIEVFKSTTKLTNGMKVECKARNHTILLDEPEELGGTDTGMNPVEAVLSALGACKCIVARCFAKAHKIDLEDFYIELEGDLDPDGFMGKNKDAKIGFSEIRSNIYIKSNSAKEDIEKFIEFIDRTCPVADTLANSPKLITNVKIESDKALSF</sequence>
<dbReference type="STRING" id="1123404.SAMN02745784_00641"/>
<dbReference type="EMBL" id="FQTY01000002">
    <property type="protein sequence ID" value="SHE42931.1"/>
    <property type="molecule type" value="Genomic_DNA"/>
</dbReference>
<dbReference type="Pfam" id="PF02566">
    <property type="entry name" value="OsmC"/>
    <property type="match status" value="1"/>
</dbReference>
<dbReference type="InterPro" id="IPR036102">
    <property type="entry name" value="OsmC/Ohrsf"/>
</dbReference>
<name>A0A1M4TER2_9FIRM</name>